<dbReference type="AlphaFoldDB" id="A0A239B6R4"/>
<dbReference type="PANTHER" id="PTHR11941:SF54">
    <property type="entry name" value="ENOYL-COA HYDRATASE, MITOCHONDRIAL"/>
    <property type="match status" value="1"/>
</dbReference>
<dbReference type="FunFam" id="3.90.226.10:FF:000009">
    <property type="entry name" value="Carnitinyl-CoA dehydratase"/>
    <property type="match status" value="1"/>
</dbReference>
<keyword evidence="2" id="KW-0456">Lyase</keyword>
<evidence type="ECO:0000313" key="4">
    <source>
        <dbReference type="EMBL" id="SNS03595.1"/>
    </source>
</evidence>
<dbReference type="InterPro" id="IPR029045">
    <property type="entry name" value="ClpP/crotonase-like_dom_sf"/>
</dbReference>
<evidence type="ECO:0000256" key="3">
    <source>
        <dbReference type="RuleBase" id="RU003707"/>
    </source>
</evidence>
<reference evidence="5" key="1">
    <citation type="submission" date="2017-06" db="EMBL/GenBank/DDBJ databases">
        <authorList>
            <person name="Varghese N."/>
            <person name="Submissions S."/>
        </authorList>
    </citation>
    <scope>NUCLEOTIDE SEQUENCE [LARGE SCALE GENOMIC DNA]</scope>
    <source>
        <strain evidence="5">DSM 28041</strain>
    </source>
</reference>
<dbReference type="GO" id="GO:0006635">
    <property type="term" value="P:fatty acid beta-oxidation"/>
    <property type="evidence" value="ECO:0007669"/>
    <property type="project" value="TreeGrafter"/>
</dbReference>
<dbReference type="InterPro" id="IPR001753">
    <property type="entry name" value="Enoyl-CoA_hydra/iso"/>
</dbReference>
<gene>
    <name evidence="4" type="ORF">SAMN06269173_11914</name>
</gene>
<dbReference type="Pfam" id="PF00378">
    <property type="entry name" value="ECH_1"/>
    <property type="match status" value="1"/>
</dbReference>
<dbReference type="Gene3D" id="1.10.12.10">
    <property type="entry name" value="Lyase 2-enoyl-coa Hydratase, Chain A, domain 2"/>
    <property type="match status" value="1"/>
</dbReference>
<dbReference type="SUPFAM" id="SSF52096">
    <property type="entry name" value="ClpP/crotonase"/>
    <property type="match status" value="1"/>
</dbReference>
<dbReference type="InterPro" id="IPR014748">
    <property type="entry name" value="Enoyl-CoA_hydra_C"/>
</dbReference>
<dbReference type="EMBL" id="FZNS01000019">
    <property type="protein sequence ID" value="SNS03595.1"/>
    <property type="molecule type" value="Genomic_DNA"/>
</dbReference>
<dbReference type="CDD" id="cd06558">
    <property type="entry name" value="crotonase-like"/>
    <property type="match status" value="1"/>
</dbReference>
<comment type="similarity">
    <text evidence="1 3">Belongs to the enoyl-CoA hydratase/isomerase family.</text>
</comment>
<dbReference type="Gene3D" id="3.90.226.10">
    <property type="entry name" value="2-enoyl-CoA Hydratase, Chain A, domain 1"/>
    <property type="match status" value="1"/>
</dbReference>
<protein>
    <submittedName>
        <fullName evidence="4">Enoyl-CoA hydratase</fullName>
    </submittedName>
</protein>
<sequence>MASFENLLYELNAATGILTITINRPSKLNALNGATIEEIRGAMQQALDDSAVHGIILTGSGEKAFVAGADISELAALDEIASRRAAERGQEAFCMIEESSKPVIAAVNGFALGGGCELAMACHLRVASDNARFGQPEVNLGLIPGYGGTQRLVQLIGKSKALELLLTADQVKAEEALRLGLVNQVVSQAELLPFCEQLLTRILTKAPLALGMVIDCVNAYFDKDRHGYQTEANAFARCFASEDFREGTSAFLEKRPAAFTGK</sequence>
<dbReference type="InterPro" id="IPR018376">
    <property type="entry name" value="Enoyl-CoA_hyd/isom_CS"/>
</dbReference>
<keyword evidence="5" id="KW-1185">Reference proteome</keyword>
<dbReference type="RefSeq" id="WP_055562508.1">
    <property type="nucleotide sequence ID" value="NZ_FZNS01000019.1"/>
</dbReference>
<dbReference type="Proteomes" id="UP000198310">
    <property type="component" value="Unassembled WGS sequence"/>
</dbReference>
<evidence type="ECO:0000256" key="2">
    <source>
        <dbReference type="ARBA" id="ARBA00023239"/>
    </source>
</evidence>
<dbReference type="GO" id="GO:0016829">
    <property type="term" value="F:lyase activity"/>
    <property type="evidence" value="ECO:0007669"/>
    <property type="project" value="UniProtKB-KW"/>
</dbReference>
<accession>A0A239B6R4</accession>
<evidence type="ECO:0000256" key="1">
    <source>
        <dbReference type="ARBA" id="ARBA00005254"/>
    </source>
</evidence>
<dbReference type="PANTHER" id="PTHR11941">
    <property type="entry name" value="ENOYL-COA HYDRATASE-RELATED"/>
    <property type="match status" value="1"/>
</dbReference>
<organism evidence="4 5">
    <name type="scientific">Hymenobacter mucosus</name>
    <dbReference type="NCBI Taxonomy" id="1411120"/>
    <lineage>
        <taxon>Bacteria</taxon>
        <taxon>Pseudomonadati</taxon>
        <taxon>Bacteroidota</taxon>
        <taxon>Cytophagia</taxon>
        <taxon>Cytophagales</taxon>
        <taxon>Hymenobacteraceae</taxon>
        <taxon>Hymenobacter</taxon>
    </lineage>
</organism>
<name>A0A239B6R4_9BACT</name>
<proteinExistence type="inferred from homology"/>
<evidence type="ECO:0000313" key="5">
    <source>
        <dbReference type="Proteomes" id="UP000198310"/>
    </source>
</evidence>
<dbReference type="PROSITE" id="PS00166">
    <property type="entry name" value="ENOYL_COA_HYDRATASE"/>
    <property type="match status" value="1"/>
</dbReference>